<dbReference type="Gene3D" id="3.40.30.10">
    <property type="entry name" value="Glutaredoxin"/>
    <property type="match status" value="1"/>
</dbReference>
<dbReference type="PROSITE" id="PS50404">
    <property type="entry name" value="GST_NTER"/>
    <property type="match status" value="1"/>
</dbReference>
<keyword evidence="4" id="KW-1185">Reference proteome</keyword>
<dbReference type="AlphaFoldDB" id="A0A840C5Q5"/>
<feature type="domain" description="GST N-terminal" evidence="1">
    <location>
        <begin position="2"/>
        <end position="83"/>
    </location>
</feature>
<evidence type="ECO:0000313" key="4">
    <source>
        <dbReference type="Proteomes" id="UP000577362"/>
    </source>
</evidence>
<dbReference type="PANTHER" id="PTHR44051:SF21">
    <property type="entry name" value="GLUTATHIONE S-TRANSFERASE FAMILY PROTEIN"/>
    <property type="match status" value="1"/>
</dbReference>
<dbReference type="CDD" id="cd03207">
    <property type="entry name" value="GST_C_8"/>
    <property type="match status" value="1"/>
</dbReference>
<gene>
    <name evidence="3" type="ORF">GGR16_004383</name>
</gene>
<evidence type="ECO:0000259" key="2">
    <source>
        <dbReference type="PROSITE" id="PS50405"/>
    </source>
</evidence>
<dbReference type="SUPFAM" id="SSF52833">
    <property type="entry name" value="Thioredoxin-like"/>
    <property type="match status" value="1"/>
</dbReference>
<dbReference type="InterPro" id="IPR010987">
    <property type="entry name" value="Glutathione-S-Trfase_C-like"/>
</dbReference>
<organism evidence="3 4">
    <name type="scientific">Chelatococcus caeni</name>
    <dbReference type="NCBI Taxonomy" id="1348468"/>
    <lineage>
        <taxon>Bacteria</taxon>
        <taxon>Pseudomonadati</taxon>
        <taxon>Pseudomonadota</taxon>
        <taxon>Alphaproteobacteria</taxon>
        <taxon>Hyphomicrobiales</taxon>
        <taxon>Chelatococcaceae</taxon>
        <taxon>Chelatococcus</taxon>
    </lineage>
</organism>
<dbReference type="RefSeq" id="WP_183318117.1">
    <property type="nucleotide sequence ID" value="NZ_JACIEN010000007.1"/>
</dbReference>
<dbReference type="InterPro" id="IPR040079">
    <property type="entry name" value="Glutathione_S-Trfase"/>
</dbReference>
<keyword evidence="3" id="KW-0808">Transferase</keyword>
<reference evidence="3 4" key="1">
    <citation type="submission" date="2020-08" db="EMBL/GenBank/DDBJ databases">
        <title>Genomic Encyclopedia of Type Strains, Phase IV (KMG-IV): sequencing the most valuable type-strain genomes for metagenomic binning, comparative biology and taxonomic classification.</title>
        <authorList>
            <person name="Goeker M."/>
        </authorList>
    </citation>
    <scope>NUCLEOTIDE SEQUENCE [LARGE SCALE GENOMIC DNA]</scope>
    <source>
        <strain evidence="3 4">DSM 103737</strain>
    </source>
</reference>
<dbReference type="SFLD" id="SFLDS00019">
    <property type="entry name" value="Glutathione_Transferase_(cytos"/>
    <property type="match status" value="1"/>
</dbReference>
<name>A0A840C5Q5_9HYPH</name>
<sequence length="204" mass="22385">MSEEVTFYYSPRSRAVIVHWMLEEVGAPYRVVTLDMEKREHKAPDFLAINPMGKLPTIVHRGVVVTETPAIIAYLADAFPAAGLAPATDDPARGAYYRWLFFGSGCYEPATLDVMLKRAPLEGQQKGMAGWGCHEDVLATLKTALTPGPHLLGDHFTAADLYISSELAWGMMMGVPGLKGEPVFDGYIARLRERPAFKRSIGAS</sequence>
<dbReference type="SUPFAM" id="SSF47616">
    <property type="entry name" value="GST C-terminal domain-like"/>
    <property type="match status" value="1"/>
</dbReference>
<dbReference type="SFLD" id="SFLDG00358">
    <property type="entry name" value="Main_(cytGST)"/>
    <property type="match status" value="1"/>
</dbReference>
<proteinExistence type="predicted"/>
<dbReference type="Pfam" id="PF02798">
    <property type="entry name" value="GST_N"/>
    <property type="match status" value="1"/>
</dbReference>
<dbReference type="InterPro" id="IPR036282">
    <property type="entry name" value="Glutathione-S-Trfase_C_sf"/>
</dbReference>
<evidence type="ECO:0000313" key="3">
    <source>
        <dbReference type="EMBL" id="MBB4019332.1"/>
    </source>
</evidence>
<dbReference type="PROSITE" id="PS50405">
    <property type="entry name" value="GST_CTER"/>
    <property type="match status" value="1"/>
</dbReference>
<dbReference type="CDD" id="cd03046">
    <property type="entry name" value="GST_N_GTT1_like"/>
    <property type="match status" value="1"/>
</dbReference>
<comment type="caution">
    <text evidence="3">The sequence shown here is derived from an EMBL/GenBank/DDBJ whole genome shotgun (WGS) entry which is preliminary data.</text>
</comment>
<protein>
    <submittedName>
        <fullName evidence="3">Glutathione S-transferase</fullName>
        <ecNumber evidence="3">2.5.1.18</ecNumber>
    </submittedName>
</protein>
<feature type="domain" description="GST C-terminal" evidence="2">
    <location>
        <begin position="89"/>
        <end position="204"/>
    </location>
</feature>
<dbReference type="SFLD" id="SFLDG01150">
    <property type="entry name" value="Main.1:_Beta-like"/>
    <property type="match status" value="1"/>
</dbReference>
<dbReference type="GO" id="GO:0004364">
    <property type="term" value="F:glutathione transferase activity"/>
    <property type="evidence" value="ECO:0007669"/>
    <property type="project" value="UniProtKB-EC"/>
</dbReference>
<dbReference type="PANTHER" id="PTHR44051">
    <property type="entry name" value="GLUTATHIONE S-TRANSFERASE-RELATED"/>
    <property type="match status" value="1"/>
</dbReference>
<dbReference type="EMBL" id="JACIEN010000007">
    <property type="protein sequence ID" value="MBB4019332.1"/>
    <property type="molecule type" value="Genomic_DNA"/>
</dbReference>
<dbReference type="Proteomes" id="UP000577362">
    <property type="component" value="Unassembled WGS sequence"/>
</dbReference>
<dbReference type="InterPro" id="IPR004045">
    <property type="entry name" value="Glutathione_S-Trfase_N"/>
</dbReference>
<accession>A0A840C5Q5</accession>
<dbReference type="InterPro" id="IPR036249">
    <property type="entry name" value="Thioredoxin-like_sf"/>
</dbReference>
<evidence type="ECO:0000259" key="1">
    <source>
        <dbReference type="PROSITE" id="PS50404"/>
    </source>
</evidence>
<dbReference type="EC" id="2.5.1.18" evidence="3"/>
<dbReference type="Gene3D" id="1.20.1050.10">
    <property type="match status" value="1"/>
</dbReference>